<feature type="domain" description="AMP-binding enzyme C-terminal" evidence="4">
    <location>
        <begin position="390"/>
        <end position="461"/>
    </location>
</feature>
<evidence type="ECO:0000313" key="6">
    <source>
        <dbReference type="Proteomes" id="UP000320791"/>
    </source>
</evidence>
<protein>
    <submittedName>
        <fullName evidence="5">4-coumarate--CoA ligase family protein</fullName>
    </submittedName>
</protein>
<keyword evidence="2 5" id="KW-0436">Ligase</keyword>
<dbReference type="PANTHER" id="PTHR24096">
    <property type="entry name" value="LONG-CHAIN-FATTY-ACID--COA LIGASE"/>
    <property type="match status" value="1"/>
</dbReference>
<dbReference type="AlphaFoldDB" id="A0A5C5UHE2"/>
<dbReference type="PANTHER" id="PTHR24096:SF149">
    <property type="entry name" value="AMP-BINDING DOMAIN-CONTAINING PROTEIN-RELATED"/>
    <property type="match status" value="1"/>
</dbReference>
<proteinExistence type="inferred from homology"/>
<evidence type="ECO:0000256" key="1">
    <source>
        <dbReference type="ARBA" id="ARBA00006432"/>
    </source>
</evidence>
<accession>A0A5C5UHE2</accession>
<evidence type="ECO:0000259" key="3">
    <source>
        <dbReference type="Pfam" id="PF00501"/>
    </source>
</evidence>
<dbReference type="Pfam" id="PF00501">
    <property type="entry name" value="AMP-binding"/>
    <property type="match status" value="1"/>
</dbReference>
<sequence length="472" mass="51005">MHFPSCSLPELLFARQLPSKVAMIDEAREVTYAQLATEVSYVAAALIERGIEPGDVVALRLPNSIDYTVAFHGALTCGAIVTPVATYATAADVQAQLTLTHSKLIIDPATIAELRSFPHRWSGAYPSAESVACLPMSSGTTGLPKAVQLTHANLVSNTVQFSKVVPVDAGDVCLAVLPFTHIYGLTALMNTPLLLDATVIAQSFAVDSFLAAHERHGVTVTFIAPPLARLLATHPAVEHTNFSRLRTIVSGAAALHPEVGAAAERRVGAKIYQGYGMSEASPVTHIAQLPDTPIDSIGSPLPATEVRLVDPVTRRDVDKHDARAEGELWIRGPQVMLGYLHNPQATTESIVEGGWLRTGDLARRDGDNFYIVDRLKDLILSHGFQVSPVKLEKILLGCPGVADCAVVRGYAANGEERPVAVVVGTASEQEIMEYMAERVNRYERIREVRYVSEIPRSAAGKTLRRVLAEEFR</sequence>
<dbReference type="OrthoDB" id="9803968at2"/>
<dbReference type="EMBL" id="VOHM01000013">
    <property type="protein sequence ID" value="TWT25022.1"/>
    <property type="molecule type" value="Genomic_DNA"/>
</dbReference>
<dbReference type="PROSITE" id="PS00455">
    <property type="entry name" value="AMP_BINDING"/>
    <property type="match status" value="1"/>
</dbReference>
<dbReference type="Gene3D" id="3.40.50.12780">
    <property type="entry name" value="N-terminal domain of ligase-like"/>
    <property type="match status" value="1"/>
</dbReference>
<dbReference type="SUPFAM" id="SSF56801">
    <property type="entry name" value="Acetyl-CoA synthetase-like"/>
    <property type="match status" value="1"/>
</dbReference>
<evidence type="ECO:0000313" key="5">
    <source>
        <dbReference type="EMBL" id="TWT25022.1"/>
    </source>
</evidence>
<organism evidence="5 6">
    <name type="scientific">Corynebacterium canis</name>
    <dbReference type="NCBI Taxonomy" id="679663"/>
    <lineage>
        <taxon>Bacteria</taxon>
        <taxon>Bacillati</taxon>
        <taxon>Actinomycetota</taxon>
        <taxon>Actinomycetes</taxon>
        <taxon>Mycobacteriales</taxon>
        <taxon>Corynebacteriaceae</taxon>
        <taxon>Corynebacterium</taxon>
    </lineage>
</organism>
<feature type="domain" description="AMP-dependent synthetase/ligase" evidence="3">
    <location>
        <begin position="14"/>
        <end position="340"/>
    </location>
</feature>
<dbReference type="InterPro" id="IPR045851">
    <property type="entry name" value="AMP-bd_C_sf"/>
</dbReference>
<comment type="similarity">
    <text evidence="1">Belongs to the ATP-dependent AMP-binding enzyme family.</text>
</comment>
<dbReference type="Proteomes" id="UP000320791">
    <property type="component" value="Unassembled WGS sequence"/>
</dbReference>
<dbReference type="InterPro" id="IPR020845">
    <property type="entry name" value="AMP-binding_CS"/>
</dbReference>
<evidence type="ECO:0000256" key="2">
    <source>
        <dbReference type="ARBA" id="ARBA00022598"/>
    </source>
</evidence>
<dbReference type="RefSeq" id="WP_146324434.1">
    <property type="nucleotide sequence ID" value="NZ_BAABLR010000010.1"/>
</dbReference>
<dbReference type="Pfam" id="PF13193">
    <property type="entry name" value="AMP-binding_C"/>
    <property type="match status" value="1"/>
</dbReference>
<dbReference type="InterPro" id="IPR025110">
    <property type="entry name" value="AMP-bd_C"/>
</dbReference>
<dbReference type="Gene3D" id="3.30.300.30">
    <property type="match status" value="1"/>
</dbReference>
<dbReference type="InterPro" id="IPR000873">
    <property type="entry name" value="AMP-dep_synth/lig_dom"/>
</dbReference>
<dbReference type="InterPro" id="IPR042099">
    <property type="entry name" value="ANL_N_sf"/>
</dbReference>
<evidence type="ECO:0000259" key="4">
    <source>
        <dbReference type="Pfam" id="PF13193"/>
    </source>
</evidence>
<comment type="caution">
    <text evidence="5">The sequence shown here is derived from an EMBL/GenBank/DDBJ whole genome shotgun (WGS) entry which is preliminary data.</text>
</comment>
<dbReference type="GO" id="GO:0016405">
    <property type="term" value="F:CoA-ligase activity"/>
    <property type="evidence" value="ECO:0007669"/>
    <property type="project" value="TreeGrafter"/>
</dbReference>
<name>A0A5C5UHE2_9CORY</name>
<keyword evidence="6" id="KW-1185">Reference proteome</keyword>
<gene>
    <name evidence="5" type="ORF">FRX94_07085</name>
</gene>
<reference evidence="5 6" key="1">
    <citation type="submission" date="2019-08" db="EMBL/GenBank/DDBJ databases">
        <authorList>
            <person name="Lei W."/>
        </authorList>
    </citation>
    <scope>NUCLEOTIDE SEQUENCE [LARGE SCALE GENOMIC DNA]</scope>
    <source>
        <strain evidence="5 6">CCUG 58627</strain>
    </source>
</reference>